<dbReference type="InterPro" id="IPR050204">
    <property type="entry name" value="AraC_XylS_family_regulators"/>
</dbReference>
<dbReference type="Proteomes" id="UP000249393">
    <property type="component" value="Unassembled WGS sequence"/>
</dbReference>
<evidence type="ECO:0000259" key="4">
    <source>
        <dbReference type="PROSITE" id="PS01124"/>
    </source>
</evidence>
<evidence type="ECO:0000256" key="1">
    <source>
        <dbReference type="ARBA" id="ARBA00023015"/>
    </source>
</evidence>
<accession>A0A2W5WBR1</accession>
<reference evidence="5 6" key="1">
    <citation type="submission" date="2017-08" db="EMBL/GenBank/DDBJ databases">
        <title>Infants hospitalized years apart are colonized by the same room-sourced microbial strains.</title>
        <authorList>
            <person name="Brooks B."/>
            <person name="Olm M.R."/>
            <person name="Firek B.A."/>
            <person name="Baker R."/>
            <person name="Thomas B.C."/>
            <person name="Morowitz M.J."/>
            <person name="Banfield J.F."/>
        </authorList>
    </citation>
    <scope>NUCLEOTIDE SEQUENCE [LARGE SCALE GENOMIC DNA]</scope>
    <source>
        <strain evidence="5">S2_003_000_R2_4</strain>
    </source>
</reference>
<name>A0A2W5WBR1_9CAUL</name>
<dbReference type="PROSITE" id="PS01124">
    <property type="entry name" value="HTH_ARAC_FAMILY_2"/>
    <property type="match status" value="1"/>
</dbReference>
<evidence type="ECO:0000313" key="6">
    <source>
        <dbReference type="Proteomes" id="UP000249393"/>
    </source>
</evidence>
<proteinExistence type="predicted"/>
<evidence type="ECO:0000256" key="2">
    <source>
        <dbReference type="ARBA" id="ARBA00023125"/>
    </source>
</evidence>
<dbReference type="AlphaFoldDB" id="A0A2W5WBR1"/>
<evidence type="ECO:0000313" key="5">
    <source>
        <dbReference type="EMBL" id="PZR30998.1"/>
    </source>
</evidence>
<dbReference type="PANTHER" id="PTHR46796:SF13">
    <property type="entry name" value="HTH-TYPE TRANSCRIPTIONAL ACTIVATOR RHAS"/>
    <property type="match status" value="1"/>
</dbReference>
<dbReference type="SMART" id="SM00342">
    <property type="entry name" value="HTH_ARAC"/>
    <property type="match status" value="1"/>
</dbReference>
<organism evidence="5 6">
    <name type="scientific">Caulobacter segnis</name>
    <dbReference type="NCBI Taxonomy" id="88688"/>
    <lineage>
        <taxon>Bacteria</taxon>
        <taxon>Pseudomonadati</taxon>
        <taxon>Pseudomonadota</taxon>
        <taxon>Alphaproteobacteria</taxon>
        <taxon>Caulobacterales</taxon>
        <taxon>Caulobacteraceae</taxon>
        <taxon>Caulobacter</taxon>
    </lineage>
</organism>
<sequence length="292" mass="32318">MASDHLWRMQYPSVRFLLPAAPLRRFITAYYWVEVPEPCGQVEDLLHPEWANIRFTLAGNWSTRIGGVEYDPAPTAAMFGPTSQAGIVRGRAGTVLGVGLLPLGWARFVGVAASDLADKVAPLDAVLGSRASETLIALRQAPDDRSQADLLDALYTELDASGPALEPLLVKAHEQLLTLDTVEAMASALEISTRHLTRLSLRMFGFTPKLLIRRQRFLRTLQTLRERPDTPLGPLIDEGYFDQSHFVRDFKQFMGMSPSRYFALPHAMLGPAARERLAALGAAYQGLHAKLR</sequence>
<dbReference type="EMBL" id="QFQZ01000103">
    <property type="protein sequence ID" value="PZR30998.1"/>
    <property type="molecule type" value="Genomic_DNA"/>
</dbReference>
<comment type="caution">
    <text evidence="5">The sequence shown here is derived from an EMBL/GenBank/DDBJ whole genome shotgun (WGS) entry which is preliminary data.</text>
</comment>
<dbReference type="PANTHER" id="PTHR46796">
    <property type="entry name" value="HTH-TYPE TRANSCRIPTIONAL ACTIVATOR RHAS-RELATED"/>
    <property type="match status" value="1"/>
</dbReference>
<gene>
    <name evidence="5" type="ORF">DI526_20985</name>
</gene>
<keyword evidence="2" id="KW-0238">DNA-binding</keyword>
<keyword evidence="3" id="KW-0804">Transcription</keyword>
<dbReference type="InterPro" id="IPR018060">
    <property type="entry name" value="HTH_AraC"/>
</dbReference>
<dbReference type="Gene3D" id="1.10.10.60">
    <property type="entry name" value="Homeodomain-like"/>
    <property type="match status" value="1"/>
</dbReference>
<dbReference type="GO" id="GO:0043565">
    <property type="term" value="F:sequence-specific DNA binding"/>
    <property type="evidence" value="ECO:0007669"/>
    <property type="project" value="InterPro"/>
</dbReference>
<feature type="domain" description="HTH araC/xylS-type" evidence="4">
    <location>
        <begin position="166"/>
        <end position="264"/>
    </location>
</feature>
<dbReference type="Pfam" id="PF12833">
    <property type="entry name" value="HTH_18"/>
    <property type="match status" value="1"/>
</dbReference>
<protein>
    <submittedName>
        <fullName evidence="5">AraC family transcriptional regulator</fullName>
    </submittedName>
</protein>
<keyword evidence="1" id="KW-0805">Transcription regulation</keyword>
<evidence type="ECO:0000256" key="3">
    <source>
        <dbReference type="ARBA" id="ARBA00023163"/>
    </source>
</evidence>
<dbReference type="GO" id="GO:0003700">
    <property type="term" value="F:DNA-binding transcription factor activity"/>
    <property type="evidence" value="ECO:0007669"/>
    <property type="project" value="InterPro"/>
</dbReference>